<dbReference type="InterPro" id="IPR040079">
    <property type="entry name" value="Glutathione_S-Trfase"/>
</dbReference>
<dbReference type="Gene3D" id="3.40.30.10">
    <property type="entry name" value="Glutaredoxin"/>
    <property type="match status" value="1"/>
</dbReference>
<gene>
    <name evidence="4" type="ORF">g.14080</name>
</gene>
<dbReference type="SFLD" id="SFLDS00019">
    <property type="entry name" value="Glutathione_Transferase_(cytos"/>
    <property type="match status" value="1"/>
</dbReference>
<proteinExistence type="predicted"/>
<reference evidence="4" key="1">
    <citation type="submission" date="2015-11" db="EMBL/GenBank/DDBJ databases">
        <title>De novo transcriptome assembly of four potential Pierce s Disease insect vectors from Arizona vineyards.</title>
        <authorList>
            <person name="Tassone E.E."/>
        </authorList>
    </citation>
    <scope>NUCLEOTIDE SEQUENCE</scope>
</reference>
<dbReference type="InterPro" id="IPR004045">
    <property type="entry name" value="Glutathione_S-Trfase_N"/>
</dbReference>
<dbReference type="InterPro" id="IPR036282">
    <property type="entry name" value="Glutathione-S-Trfase_C_sf"/>
</dbReference>
<feature type="domain" description="GST C-terminal" evidence="3">
    <location>
        <begin position="88"/>
        <end position="208"/>
    </location>
</feature>
<dbReference type="FunFam" id="3.40.30.10:FF:000034">
    <property type="entry name" value="glutathione S-transferase 1"/>
    <property type="match status" value="1"/>
</dbReference>
<dbReference type="PROSITE" id="PS50405">
    <property type="entry name" value="GST_CTER"/>
    <property type="match status" value="1"/>
</dbReference>
<evidence type="ECO:0000256" key="1">
    <source>
        <dbReference type="ARBA" id="ARBA00011738"/>
    </source>
</evidence>
<dbReference type="InterPro" id="IPR004046">
    <property type="entry name" value="GST_C"/>
</dbReference>
<dbReference type="EMBL" id="GEBQ01021057">
    <property type="protein sequence ID" value="JAT18920.1"/>
    <property type="molecule type" value="Transcribed_RNA"/>
</dbReference>
<comment type="subunit">
    <text evidence="1">Homodimer.</text>
</comment>
<dbReference type="PANTHER" id="PTHR43969:SF9">
    <property type="entry name" value="GLUTATHIONE S TRANSFERASE D10, ISOFORM A-RELATED"/>
    <property type="match status" value="1"/>
</dbReference>
<dbReference type="SUPFAM" id="SSF52833">
    <property type="entry name" value="Thioredoxin-like"/>
    <property type="match status" value="1"/>
</dbReference>
<dbReference type="GO" id="GO:0004364">
    <property type="term" value="F:glutathione transferase activity"/>
    <property type="evidence" value="ECO:0007669"/>
    <property type="project" value="TreeGrafter"/>
</dbReference>
<dbReference type="SFLD" id="SFLDG01153">
    <property type="entry name" value="Main.4:_Theta-like"/>
    <property type="match status" value="1"/>
</dbReference>
<dbReference type="FunFam" id="1.20.1050.10:FF:000007">
    <property type="entry name" value="Glutathione S-transferase 1-1"/>
    <property type="match status" value="1"/>
</dbReference>
<accession>A0A1B6L5I0</accession>
<name>A0A1B6L5I0_9HEMI</name>
<dbReference type="PROSITE" id="PS50404">
    <property type="entry name" value="GST_NTER"/>
    <property type="match status" value="1"/>
</dbReference>
<evidence type="ECO:0000313" key="4">
    <source>
        <dbReference type="EMBL" id="JAT18920.1"/>
    </source>
</evidence>
<dbReference type="CDD" id="cd03045">
    <property type="entry name" value="GST_N_Delta_Epsilon"/>
    <property type="match status" value="1"/>
</dbReference>
<dbReference type="PANTHER" id="PTHR43969">
    <property type="entry name" value="GLUTATHIONE S TRANSFERASE D10, ISOFORM A-RELATED"/>
    <property type="match status" value="1"/>
</dbReference>
<dbReference type="Pfam" id="PF13417">
    <property type="entry name" value="GST_N_3"/>
    <property type="match status" value="1"/>
</dbReference>
<dbReference type="CDD" id="cd03177">
    <property type="entry name" value="GST_C_Delta_Epsilon"/>
    <property type="match status" value="1"/>
</dbReference>
<dbReference type="InterPro" id="IPR010987">
    <property type="entry name" value="Glutathione-S-Trfase_C-like"/>
</dbReference>
<feature type="domain" description="GST N-terminal" evidence="2">
    <location>
        <begin position="1"/>
        <end position="82"/>
    </location>
</feature>
<dbReference type="InterPro" id="IPR036249">
    <property type="entry name" value="Thioredoxin-like_sf"/>
</dbReference>
<dbReference type="Gene3D" id="1.20.1050.10">
    <property type="match status" value="1"/>
</dbReference>
<sequence length="210" mass="24015">MTIDMYYLPASPPCRIVQVVAKILGIELNLRLVNIMKGEHMTAKFLQMNPQHSLPTIVDNGFFLSESRAIITYLMDKYSKNDALYPRDIKRRAVINQRLFFDSSMLYQRFCDLYFPTFFNGAPLDEEKKKRLDDAFNVLEEFLSRTRCVAEDSYTLADISVAVTVSTAEISGYNISKYPKVATWMAKVKSSLPGYEVNQKGVEAFKAMIS</sequence>
<protein>
    <submittedName>
        <fullName evidence="4">Uncharacterized protein</fullName>
    </submittedName>
</protein>
<dbReference type="SUPFAM" id="SSF47616">
    <property type="entry name" value="GST C-terminal domain-like"/>
    <property type="match status" value="1"/>
</dbReference>
<evidence type="ECO:0000259" key="2">
    <source>
        <dbReference type="PROSITE" id="PS50404"/>
    </source>
</evidence>
<dbReference type="Pfam" id="PF00043">
    <property type="entry name" value="GST_C"/>
    <property type="match status" value="1"/>
</dbReference>
<dbReference type="AlphaFoldDB" id="A0A1B6L5I0"/>
<evidence type="ECO:0000259" key="3">
    <source>
        <dbReference type="PROSITE" id="PS50405"/>
    </source>
</evidence>
<dbReference type="GO" id="GO:0006749">
    <property type="term" value="P:glutathione metabolic process"/>
    <property type="evidence" value="ECO:0007669"/>
    <property type="project" value="TreeGrafter"/>
</dbReference>
<organism evidence="4">
    <name type="scientific">Graphocephala atropunctata</name>
    <dbReference type="NCBI Taxonomy" id="36148"/>
    <lineage>
        <taxon>Eukaryota</taxon>
        <taxon>Metazoa</taxon>
        <taxon>Ecdysozoa</taxon>
        <taxon>Arthropoda</taxon>
        <taxon>Hexapoda</taxon>
        <taxon>Insecta</taxon>
        <taxon>Pterygota</taxon>
        <taxon>Neoptera</taxon>
        <taxon>Paraneoptera</taxon>
        <taxon>Hemiptera</taxon>
        <taxon>Auchenorrhyncha</taxon>
        <taxon>Membracoidea</taxon>
        <taxon>Cicadellidae</taxon>
        <taxon>Cicadellinae</taxon>
        <taxon>Cicadellini</taxon>
        <taxon>Graphocephala</taxon>
    </lineage>
</organism>
<dbReference type="SFLD" id="SFLDG00358">
    <property type="entry name" value="Main_(cytGST)"/>
    <property type="match status" value="1"/>
</dbReference>